<proteinExistence type="predicted"/>
<gene>
    <name evidence="2" type="ORF">METZ01_LOCUS298634</name>
</gene>
<sequence>TIGHRVIPNYGVRNERYKLIFYYGVTLEDTHNPEINIEAEWELYDLEADPREMNNVYGQPEFAKVQAVMLTELDRLQAKAGDAPRH</sequence>
<feature type="non-terminal residue" evidence="2">
    <location>
        <position position="1"/>
    </location>
</feature>
<organism evidence="2">
    <name type="scientific">marine metagenome</name>
    <dbReference type="NCBI Taxonomy" id="408172"/>
    <lineage>
        <taxon>unclassified sequences</taxon>
        <taxon>metagenomes</taxon>
        <taxon>ecological metagenomes</taxon>
    </lineage>
</organism>
<dbReference type="InterPro" id="IPR017850">
    <property type="entry name" value="Alkaline_phosphatase_core_sf"/>
</dbReference>
<reference evidence="2" key="1">
    <citation type="submission" date="2018-05" db="EMBL/GenBank/DDBJ databases">
        <authorList>
            <person name="Lanie J.A."/>
            <person name="Ng W.-L."/>
            <person name="Kazmierczak K.M."/>
            <person name="Andrzejewski T.M."/>
            <person name="Davidsen T.M."/>
            <person name="Wayne K.J."/>
            <person name="Tettelin H."/>
            <person name="Glass J.I."/>
            <person name="Rusch D."/>
            <person name="Podicherti R."/>
            <person name="Tsui H.-C.T."/>
            <person name="Winkler M.E."/>
        </authorList>
    </citation>
    <scope>NUCLEOTIDE SEQUENCE</scope>
</reference>
<dbReference type="SUPFAM" id="SSF53649">
    <property type="entry name" value="Alkaline phosphatase-like"/>
    <property type="match status" value="1"/>
</dbReference>
<feature type="domain" description="N-sulphoglucosamine sulphohydrolase C-terminal" evidence="1">
    <location>
        <begin position="4"/>
        <end position="78"/>
    </location>
</feature>
<dbReference type="Pfam" id="PF16347">
    <property type="entry name" value="SGSH_C"/>
    <property type="match status" value="1"/>
</dbReference>
<accession>A0A382MAV6</accession>
<protein>
    <recommendedName>
        <fullName evidence="1">N-sulphoglucosamine sulphohydrolase C-terminal domain-containing protein</fullName>
    </recommendedName>
</protein>
<dbReference type="InterPro" id="IPR032506">
    <property type="entry name" value="SGSH_C"/>
</dbReference>
<dbReference type="AlphaFoldDB" id="A0A382MAV6"/>
<dbReference type="EMBL" id="UINC01092309">
    <property type="protein sequence ID" value="SVC45780.1"/>
    <property type="molecule type" value="Genomic_DNA"/>
</dbReference>
<dbReference type="Gene3D" id="3.40.720.10">
    <property type="entry name" value="Alkaline Phosphatase, subunit A"/>
    <property type="match status" value="1"/>
</dbReference>
<name>A0A382MAV6_9ZZZZ</name>
<evidence type="ECO:0000259" key="1">
    <source>
        <dbReference type="Pfam" id="PF16347"/>
    </source>
</evidence>
<evidence type="ECO:0000313" key="2">
    <source>
        <dbReference type="EMBL" id="SVC45780.1"/>
    </source>
</evidence>